<dbReference type="EMBL" id="JACAQB010000006">
    <property type="protein sequence ID" value="NWB96958.1"/>
    <property type="molecule type" value="Genomic_DNA"/>
</dbReference>
<feature type="transmembrane region" description="Helical" evidence="1">
    <location>
        <begin position="526"/>
        <end position="546"/>
    </location>
</feature>
<feature type="transmembrane region" description="Helical" evidence="1">
    <location>
        <begin position="390"/>
        <end position="413"/>
    </location>
</feature>
<feature type="transmembrane region" description="Helical" evidence="1">
    <location>
        <begin position="858"/>
        <end position="878"/>
    </location>
</feature>
<accession>A0A7Y7XDU2</accession>
<dbReference type="PANTHER" id="PTHR32063">
    <property type="match status" value="1"/>
</dbReference>
<feature type="transmembrane region" description="Helical" evidence="1">
    <location>
        <begin position="363"/>
        <end position="384"/>
    </location>
</feature>
<dbReference type="GO" id="GO:0005886">
    <property type="term" value="C:plasma membrane"/>
    <property type="evidence" value="ECO:0007669"/>
    <property type="project" value="TreeGrafter"/>
</dbReference>
<dbReference type="SUPFAM" id="SSF82714">
    <property type="entry name" value="Multidrug efflux transporter AcrB TolC docking domain, DN and DC subdomains"/>
    <property type="match status" value="2"/>
</dbReference>
<dbReference type="Proteomes" id="UP000539985">
    <property type="component" value="Unassembled WGS sequence"/>
</dbReference>
<dbReference type="Gene3D" id="3.30.70.1440">
    <property type="entry name" value="Multidrug efflux transporter AcrB pore domain"/>
    <property type="match status" value="1"/>
</dbReference>
<dbReference type="InterPro" id="IPR027463">
    <property type="entry name" value="AcrB_DN_DC_subdom"/>
</dbReference>
<dbReference type="InterPro" id="IPR001036">
    <property type="entry name" value="Acrflvin-R"/>
</dbReference>
<organism evidence="2 3">
    <name type="scientific">Pseudomonas gingeri</name>
    <dbReference type="NCBI Taxonomy" id="117681"/>
    <lineage>
        <taxon>Bacteria</taxon>
        <taxon>Pseudomonadati</taxon>
        <taxon>Pseudomonadota</taxon>
        <taxon>Gammaproteobacteria</taxon>
        <taxon>Pseudomonadales</taxon>
        <taxon>Pseudomonadaceae</taxon>
        <taxon>Pseudomonas</taxon>
    </lineage>
</organism>
<keyword evidence="1" id="KW-1133">Transmembrane helix</keyword>
<comment type="caution">
    <text evidence="2">The sequence shown here is derived from an EMBL/GenBank/DDBJ whole genome shotgun (WGS) entry which is preliminary data.</text>
</comment>
<reference evidence="2 3" key="1">
    <citation type="submission" date="2020-04" db="EMBL/GenBank/DDBJ databases">
        <title>Molecular characterization of pseudomonads from Agaricus bisporus reveal novel blotch 2 pathogens in Western Europe.</title>
        <authorList>
            <person name="Taparia T."/>
            <person name="Krijger M."/>
            <person name="Haynes E."/>
            <person name="Elpinstone J.G."/>
            <person name="Noble R."/>
            <person name="Van Der Wolf J."/>
        </authorList>
    </citation>
    <scope>NUCLEOTIDE SEQUENCE [LARGE SCALE GENOMIC DNA]</scope>
    <source>
        <strain evidence="2 3">H7001</strain>
    </source>
</reference>
<dbReference type="PRINTS" id="PR00702">
    <property type="entry name" value="ACRIFLAVINRP"/>
</dbReference>
<keyword evidence="1" id="KW-0472">Membrane</keyword>
<dbReference type="Gene3D" id="1.20.1640.10">
    <property type="entry name" value="Multidrug efflux transporter AcrB transmembrane domain"/>
    <property type="match status" value="2"/>
</dbReference>
<protein>
    <submittedName>
        <fullName evidence="2">Efflux RND transporter permease subunit</fullName>
    </submittedName>
</protein>
<feature type="transmembrane region" description="Helical" evidence="1">
    <location>
        <begin position="337"/>
        <end position="356"/>
    </location>
</feature>
<dbReference type="PANTHER" id="PTHR32063:SF18">
    <property type="entry name" value="CATION EFFLUX SYSTEM PROTEIN"/>
    <property type="match status" value="1"/>
</dbReference>
<name>A0A7Y7XDU2_9PSED</name>
<dbReference type="Gene3D" id="3.30.70.1320">
    <property type="entry name" value="Multidrug efflux transporter AcrB pore domain like"/>
    <property type="match status" value="1"/>
</dbReference>
<dbReference type="AlphaFoldDB" id="A0A7Y7XDU2"/>
<feature type="transmembrane region" description="Helical" evidence="1">
    <location>
        <begin position="909"/>
        <end position="925"/>
    </location>
</feature>
<gene>
    <name evidence="2" type="ORF">HX882_13735</name>
</gene>
<evidence type="ECO:0000313" key="3">
    <source>
        <dbReference type="Proteomes" id="UP000539985"/>
    </source>
</evidence>
<sequence>MKNFNLTDWALRHTSLVLFILLVVALSSLISVPKLGQLEDPSFSVPSMTAMVVWPGATAQQMQDQVLNRMEKKFEQIDHFEKVVTFARQGYGGMTLTLRGGTSKADQSEAWYQARKKLNDLRLEMPDGVTGPIVNDEYGDVYGLMYAIKGDGVGHADLSDAAEDIKRQMLKVPMVKKVDVIGKQAKRVYVEFSNERLAALGITPLAIAESLKSQNAMLPAGQVDTHGDRVMVRVSGQFANIDDIRNMPITAGNRQIKLGDIATVTRGFEEPPSYTVRHNGQPVLMLGITMTSDGNIVQLGEAMDQAVAKIQSELPYGVELERVADQPTTVKDAIHDFVHALAEALIIVIVVSFVSLGWRAGLVVATSVPLVLGGVVLVMLAMGWNLERISLGSLIIALGLLVDDAIIAIEMMVSKMEAGWDRAQAAAFSYSATAMPRLTGALITAAGFMPIGFSKSTTGEYAGGIFWIVGAAVLFSWLCSGIFTPFLATKLLPKDLAHHAHAANPHDTRFYRGLRRLIDTAVARRWVVIGTTFGALALALVGMKLVPQQFFPNSSRPELIVEMRVKEGASFAATTEQVKRMEQLLAKDEDVRFYTAYTGAGAPRFYLSLNPELPNPGYAQLVVMTKDLEARERVRTRLMAEVDQQFPQAWVRVTRLELGPPVGYPVQFRIVGPDTQKVRQIARDVEAQVASNSKVRDVQLDWNDPVRTLKVKLDQDKANALGLTPSDVSLATQTVMNGATLSQLREHEDLIDIVARAVPEERLNIDTLKNLNLYTRQGTVVPLSQVAQVSDELEEPVLWRRNRDMAITVRADVKDGEQGVSVTQEIVPLLKDIEAKLPSGYRIDIGGAVEESDKANHALLAVAPLMLIAILLLLMLQLQNFSRMWMVVLTAPLGLIGVVPALLVFQAPLGFVAILGIIALGGMIMRNSVILIDQIQVEIAEGRDPWSAVLEAAINRSRPVMLTALATVLAMIPLTRSVFWGPMAIAIMGGLTVATLLTIFFVPALYAAWFKLRRQPTDVTQATTVDVDLVAASRTK</sequence>
<dbReference type="Gene3D" id="3.30.2090.10">
    <property type="entry name" value="Multidrug efflux transporter AcrB TolC docking domain, DN and DC subdomains"/>
    <property type="match status" value="2"/>
</dbReference>
<dbReference type="GO" id="GO:0042910">
    <property type="term" value="F:xenobiotic transmembrane transporter activity"/>
    <property type="evidence" value="ECO:0007669"/>
    <property type="project" value="TreeGrafter"/>
</dbReference>
<feature type="transmembrane region" description="Helical" evidence="1">
    <location>
        <begin position="465"/>
        <end position="488"/>
    </location>
</feature>
<dbReference type="SUPFAM" id="SSF82693">
    <property type="entry name" value="Multidrug efflux transporter AcrB pore domain, PN1, PN2, PC1 and PC2 subdomains"/>
    <property type="match status" value="3"/>
</dbReference>
<proteinExistence type="predicted"/>
<feature type="transmembrane region" description="Helical" evidence="1">
    <location>
        <begin position="985"/>
        <end position="1009"/>
    </location>
</feature>
<evidence type="ECO:0000313" key="2">
    <source>
        <dbReference type="EMBL" id="NWB96958.1"/>
    </source>
</evidence>
<keyword evidence="1" id="KW-0812">Transmembrane</keyword>
<dbReference type="SUPFAM" id="SSF82866">
    <property type="entry name" value="Multidrug efflux transporter AcrB transmembrane domain"/>
    <property type="match status" value="2"/>
</dbReference>
<dbReference type="RefSeq" id="WP_177102428.1">
    <property type="nucleotide sequence ID" value="NZ_JACAQB010000006.1"/>
</dbReference>
<dbReference type="Pfam" id="PF00873">
    <property type="entry name" value="ACR_tran"/>
    <property type="match status" value="1"/>
</dbReference>
<evidence type="ECO:0000256" key="1">
    <source>
        <dbReference type="SAM" id="Phobius"/>
    </source>
</evidence>
<dbReference type="Gene3D" id="3.30.70.1430">
    <property type="entry name" value="Multidrug efflux transporter AcrB pore domain"/>
    <property type="match status" value="2"/>
</dbReference>
<feature type="transmembrane region" description="Helical" evidence="1">
    <location>
        <begin position="885"/>
        <end position="903"/>
    </location>
</feature>
<feature type="transmembrane region" description="Helical" evidence="1">
    <location>
        <begin position="434"/>
        <end position="453"/>
    </location>
</feature>
<feature type="transmembrane region" description="Helical" evidence="1">
    <location>
        <begin position="960"/>
        <end position="979"/>
    </location>
</feature>